<gene>
    <name evidence="9" type="primary">uxuA</name>
    <name evidence="10" type="ORF">EDC37_10220</name>
</gene>
<evidence type="ECO:0000256" key="9">
    <source>
        <dbReference type="HAMAP-Rule" id="MF_00106"/>
    </source>
</evidence>
<dbReference type="InterPro" id="IPR036237">
    <property type="entry name" value="Xyl_isomerase-like_sf"/>
</dbReference>
<proteinExistence type="inferred from homology"/>
<dbReference type="PANTHER" id="PTHR30387">
    <property type="entry name" value="MANNONATE DEHYDRATASE"/>
    <property type="match status" value="1"/>
</dbReference>
<evidence type="ECO:0000256" key="8">
    <source>
        <dbReference type="ARBA" id="ARBA00023239"/>
    </source>
</evidence>
<comment type="pathway">
    <text evidence="3 9">Carbohydrate metabolism; pentose and glucuronate interconversion.</text>
</comment>
<evidence type="ECO:0000256" key="6">
    <source>
        <dbReference type="ARBA" id="ARBA00023004"/>
    </source>
</evidence>
<dbReference type="UniPathway" id="UPA00246"/>
<dbReference type="Pfam" id="PF03786">
    <property type="entry name" value="UxuA"/>
    <property type="match status" value="1"/>
</dbReference>
<dbReference type="EMBL" id="SMAA01000002">
    <property type="protein sequence ID" value="TCS81325.1"/>
    <property type="molecule type" value="Genomic_DNA"/>
</dbReference>
<dbReference type="PANTHER" id="PTHR30387:SF2">
    <property type="entry name" value="MANNONATE DEHYDRATASE"/>
    <property type="match status" value="1"/>
</dbReference>
<dbReference type="HAMAP" id="MF_00106">
    <property type="entry name" value="UxuA"/>
    <property type="match status" value="1"/>
</dbReference>
<comment type="caution">
    <text evidence="10">The sequence shown here is derived from an EMBL/GenBank/DDBJ whole genome shotgun (WGS) entry which is preliminary data.</text>
</comment>
<evidence type="ECO:0000256" key="4">
    <source>
        <dbReference type="ARBA" id="ARBA00007389"/>
    </source>
</evidence>
<dbReference type="GO" id="GO:0008927">
    <property type="term" value="F:mannonate dehydratase activity"/>
    <property type="evidence" value="ECO:0007669"/>
    <property type="project" value="UniProtKB-UniRule"/>
</dbReference>
<protein>
    <recommendedName>
        <fullName evidence="5 9">Mannonate dehydratase</fullName>
        <ecNumber evidence="5 9">4.2.1.8</ecNumber>
    </recommendedName>
    <alternativeName>
        <fullName evidence="9">D-mannonate hydro-lyase</fullName>
    </alternativeName>
</protein>
<dbReference type="GO" id="GO:0030145">
    <property type="term" value="F:manganese ion binding"/>
    <property type="evidence" value="ECO:0007669"/>
    <property type="project" value="TreeGrafter"/>
</dbReference>
<dbReference type="GO" id="GO:0008198">
    <property type="term" value="F:ferrous iron binding"/>
    <property type="evidence" value="ECO:0007669"/>
    <property type="project" value="TreeGrafter"/>
</dbReference>
<comment type="catalytic activity">
    <reaction evidence="1 9">
        <text>D-mannonate = 2-dehydro-3-deoxy-D-gluconate + H2O</text>
        <dbReference type="Rhea" id="RHEA:20097"/>
        <dbReference type="ChEBI" id="CHEBI:15377"/>
        <dbReference type="ChEBI" id="CHEBI:17767"/>
        <dbReference type="ChEBI" id="CHEBI:57990"/>
        <dbReference type="EC" id="4.2.1.8"/>
    </reaction>
</comment>
<sequence>MRFTFRWYGEKDDQITLQQIGQIPGMDGIVGALFDIPVGEVWPLEPLLKMKQQAEKNNLYFKDIESINVHEDIKLGLPSRDKYIENYIISLRNAAKAGVEVVCYNFMPVFDWTRTDLAKPLYDGSTALAYDYHLIAGKKPQDMVKSILGNSNGFVLPGWEPERLGELTELFKQYDGMEEDDLRNNLEYFLRAVIPEAEKCGIKMAIHPDDPPISVFGLPRIVKNEKDLDKIADMVDSESNGFTICTGSLGSNLKNDIPHIIRKLGKKKRVAFMHVRNVQVHEPWVFNEVAHKSKEGSLDIFEIMKAIYDIDFDGPIRPDHGRMIWNEKGRPGYGLFDRALGANYLCGLWDAINRIYGKK</sequence>
<keyword evidence="11" id="KW-1185">Reference proteome</keyword>
<comment type="function">
    <text evidence="2 9">Catalyzes the dehydration of D-mannonate.</text>
</comment>
<dbReference type="AlphaFoldDB" id="A0A4R3KE02"/>
<comment type="cofactor">
    <cofactor evidence="9">
        <name>Fe(2+)</name>
        <dbReference type="ChEBI" id="CHEBI:29033"/>
    </cofactor>
    <cofactor evidence="9">
        <name>Mn(2+)</name>
        <dbReference type="ChEBI" id="CHEBI:29035"/>
    </cofactor>
</comment>
<keyword evidence="7 9" id="KW-0464">Manganese</keyword>
<evidence type="ECO:0000256" key="7">
    <source>
        <dbReference type="ARBA" id="ARBA00023211"/>
    </source>
</evidence>
<evidence type="ECO:0000256" key="5">
    <source>
        <dbReference type="ARBA" id="ARBA00012927"/>
    </source>
</evidence>
<dbReference type="GO" id="GO:0042840">
    <property type="term" value="P:D-glucuronate catabolic process"/>
    <property type="evidence" value="ECO:0007669"/>
    <property type="project" value="TreeGrafter"/>
</dbReference>
<dbReference type="PIRSF" id="PIRSF016049">
    <property type="entry name" value="Man_dehyd"/>
    <property type="match status" value="1"/>
</dbReference>
<evidence type="ECO:0000313" key="10">
    <source>
        <dbReference type="EMBL" id="TCS81325.1"/>
    </source>
</evidence>
<keyword evidence="8 9" id="KW-0456">Lyase</keyword>
<dbReference type="Proteomes" id="UP000295188">
    <property type="component" value="Unassembled WGS sequence"/>
</dbReference>
<dbReference type="NCBIfam" id="NF003027">
    <property type="entry name" value="PRK03906.1"/>
    <property type="match status" value="2"/>
</dbReference>
<name>A0A4R3KE02_9FIRM</name>
<evidence type="ECO:0000256" key="1">
    <source>
        <dbReference type="ARBA" id="ARBA00001794"/>
    </source>
</evidence>
<accession>A0A4R3KE02</accession>
<dbReference type="SUPFAM" id="SSF51658">
    <property type="entry name" value="Xylose isomerase-like"/>
    <property type="match status" value="1"/>
</dbReference>
<dbReference type="NCBIfam" id="TIGR00695">
    <property type="entry name" value="uxuA"/>
    <property type="match status" value="1"/>
</dbReference>
<comment type="similarity">
    <text evidence="4 9">Belongs to the mannonate dehydratase family.</text>
</comment>
<dbReference type="OrthoDB" id="9780250at2"/>
<organism evidence="10 11">
    <name type="scientific">Pectinatus cerevisiiphilus</name>
    <dbReference type="NCBI Taxonomy" id="86956"/>
    <lineage>
        <taxon>Bacteria</taxon>
        <taxon>Bacillati</taxon>
        <taxon>Bacillota</taxon>
        <taxon>Negativicutes</taxon>
        <taxon>Selenomonadales</taxon>
        <taxon>Selenomonadaceae</taxon>
        <taxon>Pectinatus</taxon>
    </lineage>
</organism>
<keyword evidence="6 9" id="KW-0408">Iron</keyword>
<evidence type="ECO:0000256" key="3">
    <source>
        <dbReference type="ARBA" id="ARBA00004892"/>
    </source>
</evidence>
<reference evidence="10 11" key="1">
    <citation type="submission" date="2019-03" db="EMBL/GenBank/DDBJ databases">
        <title>Genomic Encyclopedia of Type Strains, Phase IV (KMG-IV): sequencing the most valuable type-strain genomes for metagenomic binning, comparative biology and taxonomic classification.</title>
        <authorList>
            <person name="Goeker M."/>
        </authorList>
    </citation>
    <scope>NUCLEOTIDE SEQUENCE [LARGE SCALE GENOMIC DNA]</scope>
    <source>
        <strain evidence="10 11">DSM 20467</strain>
    </source>
</reference>
<dbReference type="InterPro" id="IPR004628">
    <property type="entry name" value="Man_deHydtase"/>
</dbReference>
<dbReference type="EC" id="4.2.1.8" evidence="5 9"/>
<evidence type="ECO:0000313" key="11">
    <source>
        <dbReference type="Proteomes" id="UP000295188"/>
    </source>
</evidence>
<evidence type="ECO:0000256" key="2">
    <source>
        <dbReference type="ARBA" id="ARBA00002713"/>
    </source>
</evidence>
<dbReference type="RefSeq" id="WP_132547124.1">
    <property type="nucleotide sequence ID" value="NZ_SMAA01000002.1"/>
</dbReference>
<dbReference type="Gene3D" id="3.20.20.150">
    <property type="entry name" value="Divalent-metal-dependent TIM barrel enzymes"/>
    <property type="match status" value="1"/>
</dbReference>